<comment type="caution">
    <text evidence="1">The sequence shown here is derived from an EMBL/GenBank/DDBJ whole genome shotgun (WGS) entry which is preliminary data.</text>
</comment>
<gene>
    <name evidence="1" type="ORF">BN13_590003</name>
</gene>
<name>A0A077MFN1_9MICO</name>
<protein>
    <submittedName>
        <fullName evidence="1">Uncharacterized protein</fullName>
    </submittedName>
</protein>
<evidence type="ECO:0000313" key="2">
    <source>
        <dbReference type="Proteomes" id="UP000035720"/>
    </source>
</evidence>
<reference evidence="1 2" key="1">
    <citation type="journal article" date="2013" name="ISME J.">
        <title>A metabolic model for members of the genus Tetrasphaera involved in enhanced biological phosphorus removal.</title>
        <authorList>
            <person name="Kristiansen R."/>
            <person name="Nguyen H.T.T."/>
            <person name="Saunders A.M."/>
            <person name="Nielsen J.L."/>
            <person name="Wimmer R."/>
            <person name="Le V.Q."/>
            <person name="McIlroy S.J."/>
            <person name="Petrovski S."/>
            <person name="Seviour R.J."/>
            <person name="Calteau A."/>
            <person name="Nielsen K.L."/>
            <person name="Nielsen P.H."/>
        </authorList>
    </citation>
    <scope>NUCLEOTIDE SEQUENCE [LARGE SCALE GENOMIC DNA]</scope>
    <source>
        <strain evidence="1 2">Ben 74</strain>
    </source>
</reference>
<dbReference type="EMBL" id="CAJC01000171">
    <property type="protein sequence ID" value="CCI54077.1"/>
    <property type="molecule type" value="Genomic_DNA"/>
</dbReference>
<dbReference type="AlphaFoldDB" id="A0A077MFN1"/>
<accession>A0A077MFN1</accession>
<keyword evidence="2" id="KW-1185">Reference proteome</keyword>
<proteinExistence type="predicted"/>
<evidence type="ECO:0000313" key="1">
    <source>
        <dbReference type="EMBL" id="CCI54077.1"/>
    </source>
</evidence>
<organism evidence="1 2">
    <name type="scientific">Nostocoides jenkinsii Ben 74</name>
    <dbReference type="NCBI Taxonomy" id="1193518"/>
    <lineage>
        <taxon>Bacteria</taxon>
        <taxon>Bacillati</taxon>
        <taxon>Actinomycetota</taxon>
        <taxon>Actinomycetes</taxon>
        <taxon>Micrococcales</taxon>
        <taxon>Intrasporangiaceae</taxon>
        <taxon>Nostocoides</taxon>
    </lineage>
</organism>
<dbReference type="Proteomes" id="UP000035720">
    <property type="component" value="Unassembled WGS sequence"/>
</dbReference>
<dbReference type="STRING" id="1193518.BN13_590003"/>
<sequence length="92" mass="10055">MAKVRTLIGVDSTLPARLSVSDIARICQIPRGALHAGRPVLPPPDGRDGLAGRTWYWPATAQAWIGTLPRCAECGARPPRSLRRHKARAHRT</sequence>